<dbReference type="EMBL" id="CAJOBB010001721">
    <property type="protein sequence ID" value="CAF3894933.1"/>
    <property type="molecule type" value="Genomic_DNA"/>
</dbReference>
<comment type="caution">
    <text evidence="2">The sequence shown here is derived from an EMBL/GenBank/DDBJ whole genome shotgun (WGS) entry which is preliminary data.</text>
</comment>
<dbReference type="EMBL" id="CAJNOE010000138">
    <property type="protein sequence ID" value="CAF0966304.1"/>
    <property type="molecule type" value="Genomic_DNA"/>
</dbReference>
<feature type="compositionally biased region" description="Low complexity" evidence="1">
    <location>
        <begin position="214"/>
        <end position="228"/>
    </location>
</feature>
<gene>
    <name evidence="2" type="ORF">IZO911_LOCUS15790</name>
    <name evidence="3" type="ORF">KXQ929_LOCUS22492</name>
</gene>
<evidence type="ECO:0000313" key="2">
    <source>
        <dbReference type="EMBL" id="CAF0966304.1"/>
    </source>
</evidence>
<name>A0A814EAS9_9BILA</name>
<feature type="compositionally biased region" description="Basic residues" evidence="1">
    <location>
        <begin position="58"/>
        <end position="70"/>
    </location>
</feature>
<dbReference type="Proteomes" id="UP000663868">
    <property type="component" value="Unassembled WGS sequence"/>
</dbReference>
<proteinExistence type="predicted"/>
<feature type="region of interest" description="Disordered" evidence="1">
    <location>
        <begin position="47"/>
        <end position="70"/>
    </location>
</feature>
<reference evidence="2" key="1">
    <citation type="submission" date="2021-02" db="EMBL/GenBank/DDBJ databases">
        <authorList>
            <person name="Nowell W R."/>
        </authorList>
    </citation>
    <scope>NUCLEOTIDE SEQUENCE</scope>
</reference>
<feature type="region of interest" description="Disordered" evidence="1">
    <location>
        <begin position="208"/>
        <end position="286"/>
    </location>
</feature>
<evidence type="ECO:0000313" key="4">
    <source>
        <dbReference type="Proteomes" id="UP000663860"/>
    </source>
</evidence>
<sequence>MGLGSSQEYYEYQAIRPTSSPGRVVPPAARGVKRRRRRIFRRARPAPTTVLPPPVIPVRHHSPHRHPHRPRHYAQAMPAFQQLSPAAASSIPMGYPNYTAMPYIQPQSMMMPQQQIQPMVMPQQIPQSYPLMMAQSQRLTMQRFAPMMMPQQQQQQQYMMMQQQYMPQQQQQMMMAQEMQRSQPMAMPQQMQGGTYAPYGSYPYGMNYSTPYAQPQQQQQQQQQQQSHHQQRVQSNYNIGASAPLAASMPGHPVQYSSPIRPTGPSLGTDWTGGGKISPGFLGPPL</sequence>
<dbReference type="Proteomes" id="UP000663860">
    <property type="component" value="Unassembled WGS sequence"/>
</dbReference>
<protein>
    <submittedName>
        <fullName evidence="2">Uncharacterized protein</fullName>
    </submittedName>
</protein>
<evidence type="ECO:0000256" key="1">
    <source>
        <dbReference type="SAM" id="MobiDB-lite"/>
    </source>
</evidence>
<dbReference type="AlphaFoldDB" id="A0A814EAS9"/>
<organism evidence="2 4">
    <name type="scientific">Adineta steineri</name>
    <dbReference type="NCBI Taxonomy" id="433720"/>
    <lineage>
        <taxon>Eukaryota</taxon>
        <taxon>Metazoa</taxon>
        <taxon>Spiralia</taxon>
        <taxon>Gnathifera</taxon>
        <taxon>Rotifera</taxon>
        <taxon>Eurotatoria</taxon>
        <taxon>Bdelloidea</taxon>
        <taxon>Adinetida</taxon>
        <taxon>Adinetidae</taxon>
        <taxon>Adineta</taxon>
    </lineage>
</organism>
<evidence type="ECO:0000313" key="3">
    <source>
        <dbReference type="EMBL" id="CAF3894933.1"/>
    </source>
</evidence>
<accession>A0A814EAS9</accession>